<protein>
    <submittedName>
        <fullName evidence="4">Uncharacterized protein</fullName>
    </submittedName>
</protein>
<dbReference type="AlphaFoldDB" id="A0AA85A1S5"/>
<accession>A0AA85A1S5</accession>
<dbReference type="Proteomes" id="UP000050790">
    <property type="component" value="Unassembled WGS sequence"/>
</dbReference>
<organism evidence="3 4">
    <name type="scientific">Schistosoma margrebowiei</name>
    <dbReference type="NCBI Taxonomy" id="48269"/>
    <lineage>
        <taxon>Eukaryota</taxon>
        <taxon>Metazoa</taxon>
        <taxon>Spiralia</taxon>
        <taxon>Lophotrochozoa</taxon>
        <taxon>Platyhelminthes</taxon>
        <taxon>Trematoda</taxon>
        <taxon>Digenea</taxon>
        <taxon>Strigeidida</taxon>
        <taxon>Schistosomatoidea</taxon>
        <taxon>Schistosomatidae</taxon>
        <taxon>Schistosoma</taxon>
    </lineage>
</organism>
<dbReference type="WBParaSite" id="SMRG1_60240.2">
    <property type="protein sequence ID" value="SMRG1_60240.2"/>
    <property type="gene ID" value="SMRG1_60240"/>
</dbReference>
<evidence type="ECO:0000256" key="2">
    <source>
        <dbReference type="SAM" id="Phobius"/>
    </source>
</evidence>
<keyword evidence="1" id="KW-0175">Coiled coil</keyword>
<keyword evidence="2" id="KW-0472">Membrane</keyword>
<keyword evidence="2" id="KW-1133">Transmembrane helix</keyword>
<proteinExistence type="predicted"/>
<feature type="coiled-coil region" evidence="1">
    <location>
        <begin position="368"/>
        <end position="427"/>
    </location>
</feature>
<name>A0AA85A1S5_9TREM</name>
<sequence>MCSSDVFFSENFNHNQWNSKCEDTCHIDIGNSSHSEEQFESELEAMNNSDLSSVRNLELQLAACNRIVSLLYNRLSTDHFQLVQLLNNLNECGDSVSVTLSTLSQLNPHPSVLDVCSNVTSTHSQLKHIQSLLLSREQDASDNLKIIYTFQQKLEERIKQCKIKAQNSLKTAKHNSVQTDSISKNEHLNQQTFSDPKPNGFKNSGEIKYETLLKYGLVNPRNVLNRTLKHSGFSESVEPRKCELQEALLNAVGQLDRLRKYRINQKTRIDQLQERLDHMGTELDSSVDTIRHHQTNYEAQKRRTSMEITHLRNQLAKATALLEQFKLFFSKTNLNTSSLNQNMRVLIGNLLKHLHTNNELQDIDTLSIDDLKLKLSIAQNELTQLRLDMARQREDDDREASRLRGQLAEASSDARALRMQLNRLVSQSISSSKLNGLTNTNSSDSSSCTNCQKLQRLNDVLQRKQSKMNPFPDLINQGNIINHQNFVCEDSTFTKKAIHKPHFKDSFAQTDLLNDIPATDFIQKVDIAIDPIDRYDNISHLPVKNCKYVQTESLIIGNDITSCETSAGVILMDGSLKYGSVNEPSIPSEVQLNNLHVFNKSAPVSLMGNDNEAVINSYQNSMLHSISELKHDNLVNPNQSVDEDSLYPQLLQRIKVAEEEAIMAMDQLKASNAEFLTLKERLSHATVERAHLKATIEGLDEQVALLEDSLYERTQELRRSQILLGKYCPTYQKPVTSYSVEPEIPTSEISIKIHEPNNNYTAESAVVDLRGFPQSFEPTESFLRSLPIRFKSLHKLINLKDWLSVLLKQLVVRSQQLTPRMSSGIRFTSFRLQSQPRPKVMFIFLTYFFVVHLMLLHCWLL</sequence>
<feature type="transmembrane region" description="Helical" evidence="2">
    <location>
        <begin position="840"/>
        <end position="860"/>
    </location>
</feature>
<evidence type="ECO:0000256" key="1">
    <source>
        <dbReference type="SAM" id="Coils"/>
    </source>
</evidence>
<evidence type="ECO:0000313" key="4">
    <source>
        <dbReference type="WBParaSite" id="SMRG1_60240.2"/>
    </source>
</evidence>
<reference evidence="4" key="1">
    <citation type="submission" date="2023-11" db="UniProtKB">
        <authorList>
            <consortium name="WormBaseParasite"/>
        </authorList>
    </citation>
    <scope>IDENTIFICATION</scope>
</reference>
<keyword evidence="2" id="KW-0812">Transmembrane</keyword>
<evidence type="ECO:0000313" key="3">
    <source>
        <dbReference type="Proteomes" id="UP000050790"/>
    </source>
</evidence>
<feature type="coiled-coil region" evidence="1">
    <location>
        <begin position="654"/>
        <end position="709"/>
    </location>
</feature>